<proteinExistence type="predicted"/>
<sequence>MEILHQHQQSQTPKGSTKCDVWDGLVWRHFTGTRNINNPPFMSIPGELAFSIYVDWFNAHGKSTRLASIGPIMLICLNHPPSEKLKPENVYVLGIIPGPKE</sequence>
<organism evidence="1 2">
    <name type="scientific">Austropuccinia psidii MF-1</name>
    <dbReference type="NCBI Taxonomy" id="1389203"/>
    <lineage>
        <taxon>Eukaryota</taxon>
        <taxon>Fungi</taxon>
        <taxon>Dikarya</taxon>
        <taxon>Basidiomycota</taxon>
        <taxon>Pucciniomycotina</taxon>
        <taxon>Pucciniomycetes</taxon>
        <taxon>Pucciniales</taxon>
        <taxon>Sphaerophragmiaceae</taxon>
        <taxon>Austropuccinia</taxon>
    </lineage>
</organism>
<accession>A0A9Q3JU60</accession>
<name>A0A9Q3JU60_9BASI</name>
<reference evidence="1" key="1">
    <citation type="submission" date="2021-03" db="EMBL/GenBank/DDBJ databases">
        <title>Draft genome sequence of rust myrtle Austropuccinia psidii MF-1, a brazilian biotype.</title>
        <authorList>
            <person name="Quecine M.C."/>
            <person name="Pachon D.M.R."/>
            <person name="Bonatelli M.L."/>
            <person name="Correr F.H."/>
            <person name="Franceschini L.M."/>
            <person name="Leite T.F."/>
            <person name="Margarido G.R.A."/>
            <person name="Almeida C.A."/>
            <person name="Ferrarezi J.A."/>
            <person name="Labate C.A."/>
        </authorList>
    </citation>
    <scope>NUCLEOTIDE SEQUENCE</scope>
    <source>
        <strain evidence="1">MF-1</strain>
    </source>
</reference>
<dbReference type="Proteomes" id="UP000765509">
    <property type="component" value="Unassembled WGS sequence"/>
</dbReference>
<gene>
    <name evidence="1" type="ORF">O181_108034</name>
</gene>
<dbReference type="EMBL" id="AVOT02082416">
    <property type="protein sequence ID" value="MBW0568319.1"/>
    <property type="molecule type" value="Genomic_DNA"/>
</dbReference>
<evidence type="ECO:0000313" key="2">
    <source>
        <dbReference type="Proteomes" id="UP000765509"/>
    </source>
</evidence>
<comment type="caution">
    <text evidence="1">The sequence shown here is derived from an EMBL/GenBank/DDBJ whole genome shotgun (WGS) entry which is preliminary data.</text>
</comment>
<protein>
    <submittedName>
        <fullName evidence="1">Uncharacterized protein</fullName>
    </submittedName>
</protein>
<keyword evidence="2" id="KW-1185">Reference proteome</keyword>
<dbReference type="AlphaFoldDB" id="A0A9Q3JU60"/>
<dbReference type="OrthoDB" id="3253623at2759"/>
<evidence type="ECO:0000313" key="1">
    <source>
        <dbReference type="EMBL" id="MBW0568319.1"/>
    </source>
</evidence>